<reference evidence="1 2" key="1">
    <citation type="submission" date="2024-09" db="EMBL/GenBank/DDBJ databases">
        <authorList>
            <person name="Sun Q."/>
            <person name="Mori K."/>
        </authorList>
    </citation>
    <scope>NUCLEOTIDE SEQUENCE [LARGE SCALE GENOMIC DNA]</scope>
    <source>
        <strain evidence="1 2">CECT 7682</strain>
    </source>
</reference>
<dbReference type="Pfam" id="PF13618">
    <property type="entry name" value="Gluconate_2-dh3"/>
    <property type="match status" value="1"/>
</dbReference>
<accession>A0ABV5J8I4</accession>
<name>A0ABV5J8I4_9BACT</name>
<dbReference type="InterPro" id="IPR027056">
    <property type="entry name" value="Gluconate_2DH_su3"/>
</dbReference>
<gene>
    <name evidence="1" type="ORF">ACFFUR_15120</name>
</gene>
<proteinExistence type="predicted"/>
<protein>
    <submittedName>
        <fullName evidence="1">Gluconate 2-dehydrogenase subunit 3 family protein</fullName>
        <ecNumber evidence="1">1.-.-.-</ecNumber>
    </submittedName>
</protein>
<dbReference type="EMBL" id="JBHMEW010000066">
    <property type="protein sequence ID" value="MFB9213147.1"/>
    <property type="molecule type" value="Genomic_DNA"/>
</dbReference>
<dbReference type="RefSeq" id="WP_290247821.1">
    <property type="nucleotide sequence ID" value="NZ_JAUFQT010000001.1"/>
</dbReference>
<keyword evidence="1" id="KW-0560">Oxidoreductase</keyword>
<dbReference type="EC" id="1.-.-.-" evidence="1"/>
<sequence>MNRRENLKLLFTGSLASGFLFAPGCGPEAPKEKIHTPKIDENTRWGRTPEELARNAALKSETFFTPEERKKLDYLVDVIIPKDEVSGSATEAGVTEFIEFMVKDISDYQTPMRGGLMWLDAESVDRFGKPFMEADEKEKLQIIDEIAFPDKAPSSMEGGVRFFNTLRNLTATGFFTSQMGFEDLGYQGNRPNVWNGVPNHILSKHGFQYEKKYLPIYLDPEKRGLIAQWDEDGNLIG</sequence>
<keyword evidence="2" id="KW-1185">Reference proteome</keyword>
<dbReference type="GO" id="GO:0016491">
    <property type="term" value="F:oxidoreductase activity"/>
    <property type="evidence" value="ECO:0007669"/>
    <property type="project" value="UniProtKB-KW"/>
</dbReference>
<comment type="caution">
    <text evidence="1">The sequence shown here is derived from an EMBL/GenBank/DDBJ whole genome shotgun (WGS) entry which is preliminary data.</text>
</comment>
<evidence type="ECO:0000313" key="2">
    <source>
        <dbReference type="Proteomes" id="UP001589654"/>
    </source>
</evidence>
<organism evidence="1 2">
    <name type="scientific">Echinicola jeungdonensis</name>
    <dbReference type="NCBI Taxonomy" id="709343"/>
    <lineage>
        <taxon>Bacteria</taxon>
        <taxon>Pseudomonadati</taxon>
        <taxon>Bacteroidota</taxon>
        <taxon>Cytophagia</taxon>
        <taxon>Cytophagales</taxon>
        <taxon>Cyclobacteriaceae</taxon>
        <taxon>Echinicola</taxon>
    </lineage>
</organism>
<dbReference type="Proteomes" id="UP001589654">
    <property type="component" value="Unassembled WGS sequence"/>
</dbReference>
<evidence type="ECO:0000313" key="1">
    <source>
        <dbReference type="EMBL" id="MFB9213147.1"/>
    </source>
</evidence>